<reference evidence="2 3" key="1">
    <citation type="submission" date="2019-02" db="EMBL/GenBank/DDBJ databases">
        <title>Deep-cultivation of Planctomycetes and their phenomic and genomic characterization uncovers novel biology.</title>
        <authorList>
            <person name="Wiegand S."/>
            <person name="Jogler M."/>
            <person name="Boedeker C."/>
            <person name="Pinto D."/>
            <person name="Vollmers J."/>
            <person name="Rivas-Marin E."/>
            <person name="Kohn T."/>
            <person name="Peeters S.H."/>
            <person name="Heuer A."/>
            <person name="Rast P."/>
            <person name="Oberbeckmann S."/>
            <person name="Bunk B."/>
            <person name="Jeske O."/>
            <person name="Meyerdierks A."/>
            <person name="Storesund J.E."/>
            <person name="Kallscheuer N."/>
            <person name="Luecker S."/>
            <person name="Lage O.M."/>
            <person name="Pohl T."/>
            <person name="Merkel B.J."/>
            <person name="Hornburger P."/>
            <person name="Mueller R.-W."/>
            <person name="Bruemmer F."/>
            <person name="Labrenz M."/>
            <person name="Spormann A.M."/>
            <person name="Op Den Camp H."/>
            <person name="Overmann J."/>
            <person name="Amann R."/>
            <person name="Jetten M.S.M."/>
            <person name="Mascher T."/>
            <person name="Medema M.H."/>
            <person name="Devos D.P."/>
            <person name="Kaster A.-K."/>
            <person name="Ovreas L."/>
            <person name="Rohde M."/>
            <person name="Galperin M.Y."/>
            <person name="Jogler C."/>
        </authorList>
    </citation>
    <scope>NUCLEOTIDE SEQUENCE [LARGE SCALE GENOMIC DNA]</scope>
    <source>
        <strain evidence="2 3">V7</strain>
    </source>
</reference>
<evidence type="ECO:0000313" key="2">
    <source>
        <dbReference type="EMBL" id="TWU59588.1"/>
    </source>
</evidence>
<organism evidence="2 3">
    <name type="scientific">Crateriforma conspicua</name>
    <dbReference type="NCBI Taxonomy" id="2527996"/>
    <lineage>
        <taxon>Bacteria</taxon>
        <taxon>Pseudomonadati</taxon>
        <taxon>Planctomycetota</taxon>
        <taxon>Planctomycetia</taxon>
        <taxon>Planctomycetales</taxon>
        <taxon>Planctomycetaceae</taxon>
        <taxon>Crateriforma</taxon>
    </lineage>
</organism>
<dbReference type="RefSeq" id="WP_197138530.1">
    <property type="nucleotide sequence ID" value="NZ_SJPZ01000005.1"/>
</dbReference>
<evidence type="ECO:0000256" key="1">
    <source>
        <dbReference type="SAM" id="MobiDB-lite"/>
    </source>
</evidence>
<evidence type="ECO:0000313" key="3">
    <source>
        <dbReference type="Proteomes" id="UP000316476"/>
    </source>
</evidence>
<dbReference type="EMBL" id="SJPZ01000005">
    <property type="protein sequence ID" value="TWU59588.1"/>
    <property type="molecule type" value="Genomic_DNA"/>
</dbReference>
<comment type="caution">
    <text evidence="2">The sequence shown here is derived from an EMBL/GenBank/DDBJ whole genome shotgun (WGS) entry which is preliminary data.</text>
</comment>
<name>A0A5C6FCY8_9PLAN</name>
<protein>
    <submittedName>
        <fullName evidence="2">Uncharacterized protein</fullName>
    </submittedName>
</protein>
<dbReference type="AlphaFoldDB" id="A0A5C6FCY8"/>
<sequence>MPAWFTAAFAATIGVVVSSVRLKSAATDLPVTSELDVQASDEDQSNRMVDEGCPNF</sequence>
<feature type="region of interest" description="Disordered" evidence="1">
    <location>
        <begin position="37"/>
        <end position="56"/>
    </location>
</feature>
<proteinExistence type="predicted"/>
<gene>
    <name evidence="2" type="ORF">V7x_54980</name>
</gene>
<accession>A0A5C6FCY8</accession>
<dbReference type="Proteomes" id="UP000316476">
    <property type="component" value="Unassembled WGS sequence"/>
</dbReference>